<name>A0A0A0RS03_9CAUD</name>
<dbReference type="KEGG" id="vg:24607008"/>
<accession>A0A0A0RS03</accession>
<dbReference type="GeneID" id="24607008"/>
<gene>
    <name evidence="1" type="ORF">CPT_Mater109</name>
</gene>
<dbReference type="RefSeq" id="YP_009151068.1">
    <property type="nucleotide sequence ID" value="NC_027366.1"/>
</dbReference>
<organism evidence="1 2">
    <name type="scientific">Bacillus phage Mater</name>
    <dbReference type="NCBI Taxonomy" id="1540090"/>
    <lineage>
        <taxon>Viruses</taxon>
        <taxon>Duplodnaviria</taxon>
        <taxon>Heunggongvirae</taxon>
        <taxon>Uroviricota</taxon>
        <taxon>Caudoviricetes</taxon>
        <taxon>Herelleviridae</taxon>
        <taxon>Bastillevirinae</taxon>
        <taxon>Matervirus</taxon>
        <taxon>Matervirus mater</taxon>
    </lineage>
</organism>
<protein>
    <submittedName>
        <fullName evidence="1">Uncharacterized protein</fullName>
    </submittedName>
</protein>
<dbReference type="OrthoDB" id="18845at10239"/>
<evidence type="ECO:0000313" key="2">
    <source>
        <dbReference type="Proteomes" id="UP000030206"/>
    </source>
</evidence>
<reference evidence="1 2" key="1">
    <citation type="submission" date="2014-07" db="EMBL/GenBank/DDBJ databases">
        <title>Complete Genome of Bacillus megaterium Myophage Mater.</title>
        <authorList>
            <person name="Lancaster J.C."/>
            <person name="Hodde M.K."/>
            <person name="Hernandez A.C."/>
            <person name="Everett G.F.K."/>
        </authorList>
    </citation>
    <scope>NUCLEOTIDE SEQUENCE [LARGE SCALE GENOMIC DNA]</scope>
</reference>
<dbReference type="Proteomes" id="UP000030206">
    <property type="component" value="Segment"/>
</dbReference>
<proteinExistence type="predicted"/>
<keyword evidence="2" id="KW-1185">Reference proteome</keyword>
<evidence type="ECO:0000313" key="1">
    <source>
        <dbReference type="EMBL" id="AIW03266.1"/>
    </source>
</evidence>
<dbReference type="EMBL" id="KM236245">
    <property type="protein sequence ID" value="AIW03266.1"/>
    <property type="molecule type" value="Genomic_DNA"/>
</dbReference>
<sequence>MKLAELMKQSTITLTAGDFLVANTEAVGYLPTYKDTHGLHSGQYLFKIKAGAAEGAFTIVPMVMAEDQKSYVEDAKNPIVMIEAGKITFVTTRNDPDYRDVYRSADAKVVEGIPTGEEVRHGLAAFIAFADSEYSLGVQHFQVAGADYLEA</sequence>